<sequence length="120" mass="13500">METDTLIAIASLAVVVVGMGITGVVFIVRAADKSAENRADIEDIRIKKAEIRATIKELAAKDETERAKIREEMSDFREHVARNYASTEVMNRMESRIVDALNRLGDRLDTFAHRGEDKRP</sequence>
<dbReference type="EMBL" id="CP066786">
    <property type="protein sequence ID" value="QQM29276.1"/>
    <property type="molecule type" value="Genomic_DNA"/>
</dbReference>
<evidence type="ECO:0000313" key="3">
    <source>
        <dbReference type="Proteomes" id="UP000596083"/>
    </source>
</evidence>
<dbReference type="RefSeq" id="WP_200334092.1">
    <property type="nucleotide sequence ID" value="NZ_CP066786.1"/>
</dbReference>
<protein>
    <recommendedName>
        <fullName evidence="4">DUF2746 domain-containing protein</fullName>
    </recommendedName>
</protein>
<dbReference type="Proteomes" id="UP000596083">
    <property type="component" value="Chromosome"/>
</dbReference>
<keyword evidence="1" id="KW-0812">Transmembrane</keyword>
<keyword evidence="1" id="KW-0472">Membrane</keyword>
<feature type="transmembrane region" description="Helical" evidence="1">
    <location>
        <begin position="6"/>
        <end position="28"/>
    </location>
</feature>
<reference evidence="2 3" key="1">
    <citation type="submission" date="2020-12" db="EMBL/GenBank/DDBJ databases">
        <authorList>
            <person name="Zheng R.K."/>
            <person name="Sun C.M."/>
        </authorList>
    </citation>
    <scope>NUCLEOTIDE SEQUENCE [LARGE SCALE GENOMIC DNA]</scope>
    <source>
        <strain evidence="2 3">ZRK001</strain>
    </source>
</reference>
<gene>
    <name evidence="2" type="ORF">JET14_13160</name>
</gene>
<keyword evidence="1" id="KW-1133">Transmembrane helix</keyword>
<organism evidence="2 3">
    <name type="scientific">Martelella lutilitoris</name>
    <dbReference type="NCBI Taxonomy" id="2583532"/>
    <lineage>
        <taxon>Bacteria</taxon>
        <taxon>Pseudomonadati</taxon>
        <taxon>Pseudomonadota</taxon>
        <taxon>Alphaproteobacteria</taxon>
        <taxon>Hyphomicrobiales</taxon>
        <taxon>Aurantimonadaceae</taxon>
        <taxon>Martelella</taxon>
    </lineage>
</organism>
<accession>A0A7T7HHH4</accession>
<dbReference type="AlphaFoldDB" id="A0A7T7HHH4"/>
<evidence type="ECO:0008006" key="4">
    <source>
        <dbReference type="Google" id="ProtNLM"/>
    </source>
</evidence>
<evidence type="ECO:0000313" key="2">
    <source>
        <dbReference type="EMBL" id="QQM29276.1"/>
    </source>
</evidence>
<evidence type="ECO:0000256" key="1">
    <source>
        <dbReference type="SAM" id="Phobius"/>
    </source>
</evidence>
<dbReference type="KEGG" id="mlut:JET14_13160"/>
<proteinExistence type="predicted"/>
<name>A0A7T7HHH4_9HYPH</name>